<accession>A0A266Q9I3</accession>
<organism evidence="2 3">
    <name type="scientific">Cellvibrio mixtus</name>
    <dbReference type="NCBI Taxonomy" id="39650"/>
    <lineage>
        <taxon>Bacteria</taxon>
        <taxon>Pseudomonadati</taxon>
        <taxon>Pseudomonadota</taxon>
        <taxon>Gammaproteobacteria</taxon>
        <taxon>Cellvibrionales</taxon>
        <taxon>Cellvibrionaceae</taxon>
        <taxon>Cellvibrio</taxon>
    </lineage>
</organism>
<gene>
    <name evidence="2" type="ORF">CBP51_05680</name>
</gene>
<keyword evidence="1" id="KW-1133">Transmembrane helix</keyword>
<keyword evidence="3" id="KW-1185">Reference proteome</keyword>
<dbReference type="AlphaFoldDB" id="A0A266Q9I3"/>
<sequence>MDWKKVIAFVLIGLGIVGLAYGGFSYTKETHETNIGPLKLSVKEEQRVNIPLSLGIGFILLGGLLLVVSKKH</sequence>
<dbReference type="RefSeq" id="WP_078043820.1">
    <property type="nucleotide sequence ID" value="NZ_NHNI01000001.1"/>
</dbReference>
<dbReference type="EMBL" id="NHNI01000001">
    <property type="protein sequence ID" value="OZY86512.1"/>
    <property type="molecule type" value="Genomic_DNA"/>
</dbReference>
<evidence type="ECO:0008006" key="4">
    <source>
        <dbReference type="Google" id="ProtNLM"/>
    </source>
</evidence>
<reference evidence="3" key="1">
    <citation type="submission" date="2017-05" db="EMBL/GenBank/DDBJ databases">
        <authorList>
            <person name="Barney B.M."/>
        </authorList>
    </citation>
    <scope>NUCLEOTIDE SEQUENCE [LARGE SCALE GENOMIC DNA]</scope>
    <source>
        <strain evidence="3">PSBB022</strain>
    </source>
</reference>
<proteinExistence type="predicted"/>
<keyword evidence="1" id="KW-0472">Membrane</keyword>
<comment type="caution">
    <text evidence="2">The sequence shown here is derived from an EMBL/GenBank/DDBJ whole genome shotgun (WGS) entry which is preliminary data.</text>
</comment>
<dbReference type="Proteomes" id="UP000216101">
    <property type="component" value="Unassembled WGS sequence"/>
</dbReference>
<evidence type="ECO:0000313" key="3">
    <source>
        <dbReference type="Proteomes" id="UP000216101"/>
    </source>
</evidence>
<protein>
    <recommendedName>
        <fullName evidence="4">DUF3185 domain-containing protein</fullName>
    </recommendedName>
</protein>
<evidence type="ECO:0000256" key="1">
    <source>
        <dbReference type="SAM" id="Phobius"/>
    </source>
</evidence>
<evidence type="ECO:0000313" key="2">
    <source>
        <dbReference type="EMBL" id="OZY86512.1"/>
    </source>
</evidence>
<feature type="transmembrane region" description="Helical" evidence="1">
    <location>
        <begin position="6"/>
        <end position="27"/>
    </location>
</feature>
<keyword evidence="1" id="KW-0812">Transmembrane</keyword>
<name>A0A266Q9I3_9GAMM</name>
<feature type="transmembrane region" description="Helical" evidence="1">
    <location>
        <begin position="48"/>
        <end position="68"/>
    </location>
</feature>